<dbReference type="AlphaFoldDB" id="A0A9N8PM88"/>
<organism evidence="1 2">
    <name type="scientific">Aureobasidium mustum</name>
    <dbReference type="NCBI Taxonomy" id="2773714"/>
    <lineage>
        <taxon>Eukaryota</taxon>
        <taxon>Fungi</taxon>
        <taxon>Dikarya</taxon>
        <taxon>Ascomycota</taxon>
        <taxon>Pezizomycotina</taxon>
        <taxon>Dothideomycetes</taxon>
        <taxon>Dothideomycetidae</taxon>
        <taxon>Dothideales</taxon>
        <taxon>Saccotheciaceae</taxon>
        <taxon>Aureobasidium</taxon>
    </lineage>
</organism>
<dbReference type="EMBL" id="CAIJEO010000009">
    <property type="protein sequence ID" value="CAD0098967.1"/>
    <property type="molecule type" value="Genomic_DNA"/>
</dbReference>
<keyword evidence="2" id="KW-1185">Reference proteome</keyword>
<reference evidence="1" key="1">
    <citation type="submission" date="2020-06" db="EMBL/GenBank/DDBJ databases">
        <authorList>
            <person name="Onetto C."/>
        </authorList>
    </citation>
    <scope>NUCLEOTIDE SEQUENCE</scope>
</reference>
<evidence type="ECO:0000313" key="1">
    <source>
        <dbReference type="EMBL" id="CAD0098967.1"/>
    </source>
</evidence>
<comment type="caution">
    <text evidence="1">The sequence shown here is derived from an EMBL/GenBank/DDBJ whole genome shotgun (WGS) entry which is preliminary data.</text>
</comment>
<accession>A0A9N8PM88</accession>
<evidence type="ECO:0000313" key="2">
    <source>
        <dbReference type="Proteomes" id="UP000714618"/>
    </source>
</evidence>
<dbReference type="OrthoDB" id="3934701at2759"/>
<dbReference type="Proteomes" id="UP000714618">
    <property type="component" value="Unassembled WGS sequence"/>
</dbReference>
<sequence length="239" mass="27490">MVTEEACDKLWASPKIDRESSAYAYSGRRPEWRTKVSEPIVAPADSTRATESNTGALHPVAMLMAMTGPSTSKAANVAKNSTPVTQSRPATTSVPDLPPAYEDGYTLYPWRLRSKNVYKRRLWYGDRKIRWDYGVSDDNGRKPDTFFVCKMQAMTMTFHWRMNSICLEIVKSLESHRKEDDRNCHCDLEYIKTGKTCRDTSMLCLWVQGKTAKWVWDAMKEHDKEYRCGAFDFSNSRAR</sequence>
<gene>
    <name evidence="1" type="ORF">AWRI4233_LOCUS7791</name>
</gene>
<protein>
    <submittedName>
        <fullName evidence="1">Uncharacterized protein</fullName>
    </submittedName>
</protein>
<name>A0A9N8PM88_9PEZI</name>
<proteinExistence type="predicted"/>